<organism evidence="4 5">
    <name type="scientific">Tectimicrobiota bacterium</name>
    <dbReference type="NCBI Taxonomy" id="2528274"/>
    <lineage>
        <taxon>Bacteria</taxon>
        <taxon>Pseudomonadati</taxon>
        <taxon>Nitrospinota/Tectimicrobiota group</taxon>
        <taxon>Candidatus Tectimicrobiota</taxon>
    </lineage>
</organism>
<dbReference type="InterPro" id="IPR027417">
    <property type="entry name" value="P-loop_NTPase"/>
</dbReference>
<dbReference type="PROSITE" id="PS50045">
    <property type="entry name" value="SIGMA54_INTERACT_4"/>
    <property type="match status" value="1"/>
</dbReference>
<reference evidence="4" key="1">
    <citation type="submission" date="2020-07" db="EMBL/GenBank/DDBJ databases">
        <title>Huge and variable diversity of episymbiotic CPR bacteria and DPANN archaea in groundwater ecosystems.</title>
        <authorList>
            <person name="He C.Y."/>
            <person name="Keren R."/>
            <person name="Whittaker M."/>
            <person name="Farag I.F."/>
            <person name="Doudna J."/>
            <person name="Cate J.H.D."/>
            <person name="Banfield J.F."/>
        </authorList>
    </citation>
    <scope>NUCLEOTIDE SEQUENCE</scope>
    <source>
        <strain evidence="4">NC_groundwater_1482_Ag_S-0.65um_47_24</strain>
    </source>
</reference>
<dbReference type="CDD" id="cd00009">
    <property type="entry name" value="AAA"/>
    <property type="match status" value="1"/>
</dbReference>
<dbReference type="InterPro" id="IPR025662">
    <property type="entry name" value="Sigma_54_int_dom_ATP-bd_1"/>
</dbReference>
<keyword evidence="2" id="KW-0067">ATP-binding</keyword>
<evidence type="ECO:0000256" key="1">
    <source>
        <dbReference type="ARBA" id="ARBA00022741"/>
    </source>
</evidence>
<evidence type="ECO:0000259" key="3">
    <source>
        <dbReference type="PROSITE" id="PS50045"/>
    </source>
</evidence>
<dbReference type="EMBL" id="JACQWF010000302">
    <property type="protein sequence ID" value="MBI4596068.1"/>
    <property type="molecule type" value="Genomic_DNA"/>
</dbReference>
<sequence length="53" mass="5822">MAYIHTILPPISRAESTVLIFGESGTGKELLARTIHHNSDRAQRPMVTVNCTS</sequence>
<dbReference type="GO" id="GO:0005524">
    <property type="term" value="F:ATP binding"/>
    <property type="evidence" value="ECO:0007669"/>
    <property type="project" value="UniProtKB-KW"/>
</dbReference>
<dbReference type="Pfam" id="PF00158">
    <property type="entry name" value="Sigma54_activat"/>
    <property type="match status" value="1"/>
</dbReference>
<dbReference type="AlphaFoldDB" id="A0A933LQD4"/>
<proteinExistence type="predicted"/>
<protein>
    <submittedName>
        <fullName evidence="4">Sigma 54-interacting transcriptional regulator</fullName>
    </submittedName>
</protein>
<comment type="caution">
    <text evidence="4">The sequence shown here is derived from an EMBL/GenBank/DDBJ whole genome shotgun (WGS) entry which is preliminary data.</text>
</comment>
<dbReference type="Gene3D" id="3.40.50.300">
    <property type="entry name" value="P-loop containing nucleotide triphosphate hydrolases"/>
    <property type="match status" value="1"/>
</dbReference>
<accession>A0A933LQD4</accession>
<dbReference type="PROSITE" id="PS00675">
    <property type="entry name" value="SIGMA54_INTERACT_1"/>
    <property type="match status" value="1"/>
</dbReference>
<feature type="domain" description="Sigma-54 factor interaction" evidence="3">
    <location>
        <begin position="1"/>
        <end position="53"/>
    </location>
</feature>
<dbReference type="SUPFAM" id="SSF52540">
    <property type="entry name" value="P-loop containing nucleoside triphosphate hydrolases"/>
    <property type="match status" value="1"/>
</dbReference>
<dbReference type="PANTHER" id="PTHR32071">
    <property type="entry name" value="TRANSCRIPTIONAL REGULATORY PROTEIN"/>
    <property type="match status" value="1"/>
</dbReference>
<dbReference type="GO" id="GO:0006355">
    <property type="term" value="P:regulation of DNA-templated transcription"/>
    <property type="evidence" value="ECO:0007669"/>
    <property type="project" value="InterPro"/>
</dbReference>
<dbReference type="Proteomes" id="UP000772181">
    <property type="component" value="Unassembled WGS sequence"/>
</dbReference>
<name>A0A933LQD4_UNCTE</name>
<dbReference type="InterPro" id="IPR002078">
    <property type="entry name" value="Sigma_54_int"/>
</dbReference>
<gene>
    <name evidence="4" type="ORF">HY730_06785</name>
</gene>
<evidence type="ECO:0000313" key="5">
    <source>
        <dbReference type="Proteomes" id="UP000772181"/>
    </source>
</evidence>
<keyword evidence="1" id="KW-0547">Nucleotide-binding</keyword>
<evidence type="ECO:0000256" key="2">
    <source>
        <dbReference type="ARBA" id="ARBA00022840"/>
    </source>
</evidence>
<evidence type="ECO:0000313" key="4">
    <source>
        <dbReference type="EMBL" id="MBI4596068.1"/>
    </source>
</evidence>